<dbReference type="EMBL" id="PUEJ01000006">
    <property type="protein sequence ID" value="PRH86031.1"/>
    <property type="molecule type" value="Genomic_DNA"/>
</dbReference>
<protein>
    <submittedName>
        <fullName evidence="4">Phosphopantetheine-binding protein</fullName>
    </submittedName>
</protein>
<dbReference type="PROSITE" id="PS00012">
    <property type="entry name" value="PHOSPHOPANTETHEINE"/>
    <property type="match status" value="1"/>
</dbReference>
<proteinExistence type="predicted"/>
<keyword evidence="1" id="KW-0596">Phosphopantetheine</keyword>
<dbReference type="OrthoDB" id="8479929at2"/>
<evidence type="ECO:0000313" key="4">
    <source>
        <dbReference type="EMBL" id="PRH86031.1"/>
    </source>
</evidence>
<keyword evidence="2" id="KW-0597">Phosphoprotein</keyword>
<dbReference type="Gene3D" id="1.10.1200.10">
    <property type="entry name" value="ACP-like"/>
    <property type="match status" value="1"/>
</dbReference>
<comment type="caution">
    <text evidence="4">The sequence shown here is derived from an EMBL/GenBank/DDBJ whole genome shotgun (WGS) entry which is preliminary data.</text>
</comment>
<feature type="domain" description="Carrier" evidence="3">
    <location>
        <begin position="11"/>
        <end position="89"/>
    </location>
</feature>
<evidence type="ECO:0000259" key="3">
    <source>
        <dbReference type="PROSITE" id="PS50075"/>
    </source>
</evidence>
<accession>A0A2S9Q9K4</accession>
<evidence type="ECO:0000256" key="2">
    <source>
        <dbReference type="ARBA" id="ARBA00022553"/>
    </source>
</evidence>
<dbReference type="AlphaFoldDB" id="A0A2S9Q9K4"/>
<dbReference type="Pfam" id="PF00550">
    <property type="entry name" value="PP-binding"/>
    <property type="match status" value="1"/>
</dbReference>
<gene>
    <name evidence="4" type="ORF">C5L14_17390</name>
</gene>
<dbReference type="SUPFAM" id="SSF47336">
    <property type="entry name" value="ACP-like"/>
    <property type="match status" value="1"/>
</dbReference>
<dbReference type="Proteomes" id="UP000237682">
    <property type="component" value="Unassembled WGS sequence"/>
</dbReference>
<evidence type="ECO:0000256" key="1">
    <source>
        <dbReference type="ARBA" id="ARBA00022450"/>
    </source>
</evidence>
<evidence type="ECO:0000313" key="5">
    <source>
        <dbReference type="Proteomes" id="UP000237682"/>
    </source>
</evidence>
<dbReference type="InterPro" id="IPR009081">
    <property type="entry name" value="PP-bd_ACP"/>
</dbReference>
<reference evidence="4 5" key="1">
    <citation type="submission" date="2018-02" db="EMBL/GenBank/DDBJ databases">
        <title>Whole genome sequencing of endophytic bacterium.</title>
        <authorList>
            <person name="Eedara R."/>
            <person name="Podile A.R."/>
        </authorList>
    </citation>
    <scope>NUCLEOTIDE SEQUENCE [LARGE SCALE GENOMIC DNA]</scope>
    <source>
        <strain evidence="4 5">RP1T</strain>
    </source>
</reference>
<dbReference type="PROSITE" id="PS50075">
    <property type="entry name" value="CARRIER"/>
    <property type="match status" value="1"/>
</dbReference>
<dbReference type="InterPro" id="IPR006162">
    <property type="entry name" value="Ppantetheine_attach_site"/>
</dbReference>
<keyword evidence="5" id="KW-1185">Reference proteome</keyword>
<dbReference type="RefSeq" id="WP_105863330.1">
    <property type="nucleotide sequence ID" value="NZ_PUEJ01000006.1"/>
</dbReference>
<name>A0A2S9Q9K4_9HYPH</name>
<organism evidence="4 5">
    <name type="scientific">Labrys okinawensis</name>
    <dbReference type="NCBI Taxonomy" id="346911"/>
    <lineage>
        <taxon>Bacteria</taxon>
        <taxon>Pseudomonadati</taxon>
        <taxon>Pseudomonadota</taxon>
        <taxon>Alphaproteobacteria</taxon>
        <taxon>Hyphomicrobiales</taxon>
        <taxon>Xanthobacteraceae</taxon>
        <taxon>Labrys</taxon>
    </lineage>
</organism>
<dbReference type="InterPro" id="IPR036736">
    <property type="entry name" value="ACP-like_sf"/>
</dbReference>
<sequence>MSTHTQDNILSDPQRVYDEVVNLIVSEGMVDREKVTPDATFETLGLKSIDIVMILTAVEEKFDVYIPMDGSIAEAKDLKSFIDGVLARIASEKS</sequence>